<gene>
    <name evidence="2" type="ORF">GCM10010384_55800</name>
</gene>
<organism evidence="2 3">
    <name type="scientific">Streptomyces djakartensis</name>
    <dbReference type="NCBI Taxonomy" id="68193"/>
    <lineage>
        <taxon>Bacteria</taxon>
        <taxon>Bacillati</taxon>
        <taxon>Actinomycetota</taxon>
        <taxon>Actinomycetes</taxon>
        <taxon>Kitasatosporales</taxon>
        <taxon>Streptomycetaceae</taxon>
        <taxon>Streptomyces</taxon>
    </lineage>
</organism>
<accession>A0ABQ3AC57</accession>
<feature type="region of interest" description="Disordered" evidence="1">
    <location>
        <begin position="1"/>
        <end position="146"/>
    </location>
</feature>
<sequence length="146" mass="14903">MTIAGAVPLAPAGPGTAVGARARQQPGRPVSQRVRPARAAITPGTVRSASPARPLRPVRKRRSSRVAETAQCGPSAPRALTGAVHTSSKSAVLREDAGSSRCPPASSHITSLKGPKGGSRPVTRHHPGAGLRSRPRDPAVEARTAG</sequence>
<name>A0ABQ3AC57_9ACTN</name>
<keyword evidence="3" id="KW-1185">Reference proteome</keyword>
<feature type="compositionally biased region" description="Low complexity" evidence="1">
    <location>
        <begin position="1"/>
        <end position="23"/>
    </location>
</feature>
<comment type="caution">
    <text evidence="2">The sequence shown here is derived from an EMBL/GenBank/DDBJ whole genome shotgun (WGS) entry which is preliminary data.</text>
</comment>
<proteinExistence type="predicted"/>
<dbReference type="Proteomes" id="UP000653308">
    <property type="component" value="Unassembled WGS sequence"/>
</dbReference>
<protein>
    <submittedName>
        <fullName evidence="2">Uncharacterized protein</fullName>
    </submittedName>
</protein>
<reference evidence="3" key="1">
    <citation type="journal article" date="2019" name="Int. J. Syst. Evol. Microbiol.">
        <title>The Global Catalogue of Microorganisms (GCM) 10K type strain sequencing project: providing services to taxonomists for standard genome sequencing and annotation.</title>
        <authorList>
            <consortium name="The Broad Institute Genomics Platform"/>
            <consortium name="The Broad Institute Genome Sequencing Center for Infectious Disease"/>
            <person name="Wu L."/>
            <person name="Ma J."/>
        </authorList>
    </citation>
    <scope>NUCLEOTIDE SEQUENCE [LARGE SCALE GENOMIC DNA]</scope>
    <source>
        <strain evidence="3">JCM 4957</strain>
    </source>
</reference>
<evidence type="ECO:0000256" key="1">
    <source>
        <dbReference type="SAM" id="MobiDB-lite"/>
    </source>
</evidence>
<evidence type="ECO:0000313" key="2">
    <source>
        <dbReference type="EMBL" id="GGY41667.1"/>
    </source>
</evidence>
<evidence type="ECO:0000313" key="3">
    <source>
        <dbReference type="Proteomes" id="UP000653308"/>
    </source>
</evidence>
<dbReference type="EMBL" id="BMWE01000019">
    <property type="protein sequence ID" value="GGY41667.1"/>
    <property type="molecule type" value="Genomic_DNA"/>
</dbReference>